<dbReference type="AlphaFoldDB" id="A0A830GP67"/>
<gene>
    <name evidence="1" type="ORF">GCM10009030_32550</name>
</gene>
<comment type="caution">
    <text evidence="1">The sequence shown here is derived from an EMBL/GenBank/DDBJ whole genome shotgun (WGS) entry which is preliminary data.</text>
</comment>
<dbReference type="PANTHER" id="PTHR21530">
    <property type="entry name" value="PHEROMONE SHUTDOWN PROTEIN"/>
    <property type="match status" value="1"/>
</dbReference>
<proteinExistence type="predicted"/>
<accession>A0A830GP67</accession>
<sequence>MSDPRLREECLDRVPGSDADGDVVLVGTLHDHPASAHRVQSVVDRESPAVLALELPPLAVPLFEHHATDTMTPPTFGGEMSAAIQAADGAEVVGVDGPSLAFLGRVVAALHRERASLATIRSTARSVLSLTKTALTRRVAAAFTALTALQMTVDVPTVYDAGWSDDAERQAADERALMETAEAMRSAFDPPPAADVRTTARERHMADRLTTLRARGDVVAVVGQGHVDAVAAHLRD</sequence>
<name>A0A830GP67_9EURY</name>
<dbReference type="InterPro" id="IPR046345">
    <property type="entry name" value="TraB_PrgY-like"/>
</dbReference>
<dbReference type="PANTHER" id="PTHR21530:SF7">
    <property type="entry name" value="TRAB DOMAIN-CONTAINING PROTEIN"/>
    <property type="match status" value="1"/>
</dbReference>
<protein>
    <recommendedName>
        <fullName evidence="3">TraB family protein</fullName>
    </recommendedName>
</protein>
<dbReference type="EMBL" id="BMOU01000006">
    <property type="protein sequence ID" value="GGO00177.1"/>
    <property type="molecule type" value="Genomic_DNA"/>
</dbReference>
<reference evidence="1" key="2">
    <citation type="submission" date="2020-09" db="EMBL/GenBank/DDBJ databases">
        <authorList>
            <person name="Sun Q."/>
            <person name="Ohkuma M."/>
        </authorList>
    </citation>
    <scope>NUCLEOTIDE SEQUENCE</scope>
    <source>
        <strain evidence="1">JCM 17820</strain>
    </source>
</reference>
<dbReference type="Proteomes" id="UP000605784">
    <property type="component" value="Unassembled WGS sequence"/>
</dbReference>
<dbReference type="RefSeq" id="WP_189000510.1">
    <property type="nucleotide sequence ID" value="NZ_BMOU01000006.1"/>
</dbReference>
<organism evidence="1 2">
    <name type="scientific">Haloarcula pellucida</name>
    <dbReference type="NCBI Taxonomy" id="1427151"/>
    <lineage>
        <taxon>Archaea</taxon>
        <taxon>Methanobacteriati</taxon>
        <taxon>Methanobacteriota</taxon>
        <taxon>Stenosarchaea group</taxon>
        <taxon>Halobacteria</taxon>
        <taxon>Halobacteriales</taxon>
        <taxon>Haloarculaceae</taxon>
        <taxon>Haloarcula</taxon>
    </lineage>
</organism>
<evidence type="ECO:0000313" key="1">
    <source>
        <dbReference type="EMBL" id="GGO00177.1"/>
    </source>
</evidence>
<reference evidence="1" key="1">
    <citation type="journal article" date="2014" name="Int. J. Syst. Evol. Microbiol.">
        <title>Complete genome sequence of Corynebacterium casei LMG S-19264T (=DSM 44701T), isolated from a smear-ripened cheese.</title>
        <authorList>
            <consortium name="US DOE Joint Genome Institute (JGI-PGF)"/>
            <person name="Walter F."/>
            <person name="Albersmeier A."/>
            <person name="Kalinowski J."/>
            <person name="Ruckert C."/>
        </authorList>
    </citation>
    <scope>NUCLEOTIDE SEQUENCE</scope>
    <source>
        <strain evidence="1">JCM 17820</strain>
    </source>
</reference>
<evidence type="ECO:0000313" key="2">
    <source>
        <dbReference type="Proteomes" id="UP000605784"/>
    </source>
</evidence>
<evidence type="ECO:0008006" key="3">
    <source>
        <dbReference type="Google" id="ProtNLM"/>
    </source>
</evidence>
<keyword evidence="2" id="KW-1185">Reference proteome</keyword>